<dbReference type="SUPFAM" id="SSF53335">
    <property type="entry name" value="S-adenosyl-L-methionine-dependent methyltransferases"/>
    <property type="match status" value="1"/>
</dbReference>
<evidence type="ECO:0000313" key="1">
    <source>
        <dbReference type="EMBL" id="MCM2531611.1"/>
    </source>
</evidence>
<dbReference type="Proteomes" id="UP001523262">
    <property type="component" value="Unassembled WGS sequence"/>
</dbReference>
<name>A0ABT0W5J8_9BACI</name>
<accession>A0ABT0W5J8</accession>
<dbReference type="Pfam" id="PF04816">
    <property type="entry name" value="TrmK"/>
    <property type="match status" value="1"/>
</dbReference>
<keyword evidence="2" id="KW-1185">Reference proteome</keyword>
<evidence type="ECO:0000313" key="2">
    <source>
        <dbReference type="Proteomes" id="UP001523262"/>
    </source>
</evidence>
<dbReference type="PANTHER" id="PTHR38451">
    <property type="entry name" value="TRNA (ADENINE(22)-N(1))-METHYLTRANSFERASE"/>
    <property type="match status" value="1"/>
</dbReference>
<proteinExistence type="predicted"/>
<dbReference type="Gene3D" id="3.40.50.150">
    <property type="entry name" value="Vaccinia Virus protein VP39"/>
    <property type="match status" value="1"/>
</dbReference>
<dbReference type="PANTHER" id="PTHR38451:SF1">
    <property type="entry name" value="TRNA (ADENINE(22)-N(1))-METHYLTRANSFERASE"/>
    <property type="match status" value="1"/>
</dbReference>
<dbReference type="PIRSF" id="PIRSF018637">
    <property type="entry name" value="TrmK"/>
    <property type="match status" value="1"/>
</dbReference>
<dbReference type="InterPro" id="IPR029063">
    <property type="entry name" value="SAM-dependent_MTases_sf"/>
</dbReference>
<dbReference type="EMBL" id="JAMQCR010000001">
    <property type="protein sequence ID" value="MCM2531611.1"/>
    <property type="molecule type" value="Genomic_DNA"/>
</dbReference>
<sequence>MNTDKLSFRLATVAKYVPKNARLADIGSDHAYLPCYLAKNAGIPFAIAGEVVAGPFQSAERNVLSEGLSEIISVRLGDGLDVIGNDEVDCITIAGMGGALIASILERGKDKLTSVNRLVLQPNIGAISIRKWFFENNWELISEEIIEEDEKIYEILVAEKGEPSKPYPPKKINQGLLLGPFLVQNQNQIFTKKWRLEKRNWQRIVSQLEGAAHTTETIQKKQELLGKIKLVEEALDGEESKRS</sequence>
<dbReference type="InterPro" id="IPR006901">
    <property type="entry name" value="TrmK"/>
</dbReference>
<comment type="caution">
    <text evidence="1">The sequence shown here is derived from an EMBL/GenBank/DDBJ whole genome shotgun (WGS) entry which is preliminary data.</text>
</comment>
<dbReference type="Gene3D" id="1.10.287.1890">
    <property type="match status" value="1"/>
</dbReference>
<gene>
    <name evidence="1" type="ORF">NDK43_03380</name>
</gene>
<protein>
    <submittedName>
        <fullName evidence="1">tRNA (Adenine(22)-N(1))-methyltransferase TrmK</fullName>
    </submittedName>
</protein>
<reference evidence="1 2" key="1">
    <citation type="submission" date="2022-06" db="EMBL/GenBank/DDBJ databases">
        <authorList>
            <person name="Jeon C.O."/>
        </authorList>
    </citation>
    <scope>NUCLEOTIDE SEQUENCE [LARGE SCALE GENOMIC DNA]</scope>
    <source>
        <strain evidence="1 2">KCTC 13943</strain>
    </source>
</reference>
<organism evidence="1 2">
    <name type="scientific">Neobacillus pocheonensis</name>
    <dbReference type="NCBI Taxonomy" id="363869"/>
    <lineage>
        <taxon>Bacteria</taxon>
        <taxon>Bacillati</taxon>
        <taxon>Bacillota</taxon>
        <taxon>Bacilli</taxon>
        <taxon>Bacillales</taxon>
        <taxon>Bacillaceae</taxon>
        <taxon>Neobacillus</taxon>
    </lineage>
</organism>